<dbReference type="Gene3D" id="1.20.1280.50">
    <property type="match status" value="1"/>
</dbReference>
<accession>A0A0A9GMC4</accession>
<dbReference type="InterPro" id="IPR036047">
    <property type="entry name" value="F-box-like_dom_sf"/>
</dbReference>
<name>A0A0A9GMC4_ARUDO</name>
<dbReference type="PANTHER" id="PTHR44586:SF10">
    <property type="entry name" value="DUF295 DOMAIN-CONTAINING PROTEIN"/>
    <property type="match status" value="1"/>
</dbReference>
<dbReference type="Pfam" id="PF03478">
    <property type="entry name" value="Beta-prop_KIB1-4"/>
    <property type="match status" value="1"/>
</dbReference>
<dbReference type="AlphaFoldDB" id="A0A0A9GMC4"/>
<evidence type="ECO:0000259" key="1">
    <source>
        <dbReference type="PROSITE" id="PS50181"/>
    </source>
</evidence>
<organism evidence="2">
    <name type="scientific">Arundo donax</name>
    <name type="common">Giant reed</name>
    <name type="synonym">Donax arundinaceus</name>
    <dbReference type="NCBI Taxonomy" id="35708"/>
    <lineage>
        <taxon>Eukaryota</taxon>
        <taxon>Viridiplantae</taxon>
        <taxon>Streptophyta</taxon>
        <taxon>Embryophyta</taxon>
        <taxon>Tracheophyta</taxon>
        <taxon>Spermatophyta</taxon>
        <taxon>Magnoliopsida</taxon>
        <taxon>Liliopsida</taxon>
        <taxon>Poales</taxon>
        <taxon>Poaceae</taxon>
        <taxon>PACMAD clade</taxon>
        <taxon>Arundinoideae</taxon>
        <taxon>Arundineae</taxon>
        <taxon>Arundo</taxon>
    </lineage>
</organism>
<dbReference type="EMBL" id="GBRH01176053">
    <property type="protein sequence ID" value="JAE21843.1"/>
    <property type="molecule type" value="Transcribed_RNA"/>
</dbReference>
<dbReference type="PROSITE" id="PS50181">
    <property type="entry name" value="FBOX"/>
    <property type="match status" value="1"/>
</dbReference>
<reference evidence="2" key="1">
    <citation type="submission" date="2014-09" db="EMBL/GenBank/DDBJ databases">
        <authorList>
            <person name="Magalhaes I.L.F."/>
            <person name="Oliveira U."/>
            <person name="Santos F.R."/>
            <person name="Vidigal T.H.D.A."/>
            <person name="Brescovit A.D."/>
            <person name="Santos A.J."/>
        </authorList>
    </citation>
    <scope>NUCLEOTIDE SEQUENCE</scope>
    <source>
        <tissue evidence="2">Shoot tissue taken approximately 20 cm above the soil surface</tissue>
    </source>
</reference>
<dbReference type="PANTHER" id="PTHR44586">
    <property type="entry name" value="F-BOX DOMAIN CONTAINING PROTEIN, EXPRESSED"/>
    <property type="match status" value="1"/>
</dbReference>
<dbReference type="InterPro" id="IPR005174">
    <property type="entry name" value="KIB1-4_b-propeller"/>
</dbReference>
<proteinExistence type="predicted"/>
<sequence>MEQPPVSDAADWSKLPADVLTSVLCGLEFPDLFSSAAVCTSWRATARALRRLGRSYTRPQTPCLFHISAAGAELYSVTAGKSYRLPDLPDPPVADRYIWGSPHGWLATADARSELHLLNPATGDQIGLLPVATIEQVTPVLDDAGELSRFSAEQLYQKNLFAVIIHQ</sequence>
<dbReference type="Pfam" id="PF00646">
    <property type="entry name" value="F-box"/>
    <property type="match status" value="1"/>
</dbReference>
<dbReference type="InterPro" id="IPR001810">
    <property type="entry name" value="F-box_dom"/>
</dbReference>
<reference evidence="2" key="2">
    <citation type="journal article" date="2015" name="Data Brief">
        <title>Shoot transcriptome of the giant reed, Arundo donax.</title>
        <authorList>
            <person name="Barrero R.A."/>
            <person name="Guerrero F.D."/>
            <person name="Moolhuijzen P."/>
            <person name="Goolsby J.A."/>
            <person name="Tidwell J."/>
            <person name="Bellgard S.E."/>
            <person name="Bellgard M.I."/>
        </authorList>
    </citation>
    <scope>NUCLEOTIDE SEQUENCE</scope>
    <source>
        <tissue evidence="2">Shoot tissue taken approximately 20 cm above the soil surface</tissue>
    </source>
</reference>
<evidence type="ECO:0000313" key="2">
    <source>
        <dbReference type="EMBL" id="JAE21843.1"/>
    </source>
</evidence>
<protein>
    <recommendedName>
        <fullName evidence="1">F-box domain-containing protein</fullName>
    </recommendedName>
</protein>
<dbReference type="SUPFAM" id="SSF81383">
    <property type="entry name" value="F-box domain"/>
    <property type="match status" value="1"/>
</dbReference>
<feature type="domain" description="F-box" evidence="1">
    <location>
        <begin position="9"/>
        <end position="56"/>
    </location>
</feature>